<evidence type="ECO:0000313" key="3">
    <source>
        <dbReference type="Proteomes" id="UP000315389"/>
    </source>
</evidence>
<reference evidence="2 3" key="1">
    <citation type="submission" date="2019-06" db="EMBL/GenBank/DDBJ databases">
        <title>Sequencing the genomes of 1000 actinobacteria strains.</title>
        <authorList>
            <person name="Klenk H.-P."/>
        </authorList>
    </citation>
    <scope>NUCLEOTIDE SEQUENCE [LARGE SCALE GENOMIC DNA]</scope>
    <source>
        <strain evidence="2 3">DSM 4813</strain>
    </source>
</reference>
<comment type="caution">
    <text evidence="2">The sequence shown here is derived from an EMBL/GenBank/DDBJ whole genome shotgun (WGS) entry which is preliminary data.</text>
</comment>
<evidence type="ECO:0000313" key="2">
    <source>
        <dbReference type="EMBL" id="TQL62038.1"/>
    </source>
</evidence>
<gene>
    <name evidence="2" type="ORF">FB461_1671</name>
</gene>
<sequence length="60" mass="6643">MRAEWLGRGARPQSGVSAAVDEPKVETAKDEATREKETLLRRELYVAITRACDGLWVGVV</sequence>
<dbReference type="AlphaFoldDB" id="A0A542ZNV9"/>
<organism evidence="2 3">
    <name type="scientific">Rarobacter faecitabidus</name>
    <dbReference type="NCBI Taxonomy" id="13243"/>
    <lineage>
        <taxon>Bacteria</taxon>
        <taxon>Bacillati</taxon>
        <taxon>Actinomycetota</taxon>
        <taxon>Actinomycetes</taxon>
        <taxon>Micrococcales</taxon>
        <taxon>Rarobacteraceae</taxon>
        <taxon>Rarobacter</taxon>
    </lineage>
</organism>
<accession>A0A542ZNV9</accession>
<feature type="compositionally biased region" description="Basic and acidic residues" evidence="1">
    <location>
        <begin position="21"/>
        <end position="32"/>
    </location>
</feature>
<feature type="region of interest" description="Disordered" evidence="1">
    <location>
        <begin position="1"/>
        <end position="32"/>
    </location>
</feature>
<protein>
    <recommendedName>
        <fullName evidence="4">UvrD-like helicase family protein</fullName>
    </recommendedName>
</protein>
<evidence type="ECO:0008006" key="4">
    <source>
        <dbReference type="Google" id="ProtNLM"/>
    </source>
</evidence>
<name>A0A542ZNV9_RARFA</name>
<keyword evidence="3" id="KW-1185">Reference proteome</keyword>
<proteinExistence type="predicted"/>
<evidence type="ECO:0000256" key="1">
    <source>
        <dbReference type="SAM" id="MobiDB-lite"/>
    </source>
</evidence>
<dbReference type="Proteomes" id="UP000315389">
    <property type="component" value="Unassembled WGS sequence"/>
</dbReference>
<dbReference type="EMBL" id="VFOS01000002">
    <property type="protein sequence ID" value="TQL62038.1"/>
    <property type="molecule type" value="Genomic_DNA"/>
</dbReference>